<organism evidence="4 5">
    <name type="scientific">Macrostomum lignano</name>
    <dbReference type="NCBI Taxonomy" id="282301"/>
    <lineage>
        <taxon>Eukaryota</taxon>
        <taxon>Metazoa</taxon>
        <taxon>Spiralia</taxon>
        <taxon>Lophotrochozoa</taxon>
        <taxon>Platyhelminthes</taxon>
        <taxon>Rhabditophora</taxon>
        <taxon>Macrostomorpha</taxon>
        <taxon>Macrostomida</taxon>
        <taxon>Macrostomidae</taxon>
        <taxon>Macrostomum</taxon>
    </lineage>
</organism>
<dbReference type="Pfam" id="PF05225">
    <property type="entry name" value="HTH_psq"/>
    <property type="match status" value="1"/>
</dbReference>
<dbReference type="STRING" id="282301.A0A267H953"/>
<feature type="compositionally biased region" description="Low complexity" evidence="1">
    <location>
        <begin position="887"/>
        <end position="913"/>
    </location>
</feature>
<dbReference type="InterPro" id="IPR009057">
    <property type="entry name" value="Homeodomain-like_sf"/>
</dbReference>
<dbReference type="Gene3D" id="1.10.10.60">
    <property type="entry name" value="Homeodomain-like"/>
    <property type="match status" value="1"/>
</dbReference>
<feature type="compositionally biased region" description="Low complexity" evidence="1">
    <location>
        <begin position="743"/>
        <end position="793"/>
    </location>
</feature>
<evidence type="ECO:0000259" key="2">
    <source>
        <dbReference type="Pfam" id="PF03184"/>
    </source>
</evidence>
<comment type="caution">
    <text evidence="4">The sequence shown here is derived from an EMBL/GenBank/DDBJ whole genome shotgun (WGS) entry which is preliminary data.</text>
</comment>
<dbReference type="GO" id="GO:0003677">
    <property type="term" value="F:DNA binding"/>
    <property type="evidence" value="ECO:0007669"/>
    <property type="project" value="InterPro"/>
</dbReference>
<dbReference type="OrthoDB" id="10043687at2759"/>
<protein>
    <recommendedName>
        <fullName evidence="6">HTH psq-type domain-containing protein</fullName>
    </recommendedName>
</protein>
<evidence type="ECO:0000313" key="5">
    <source>
        <dbReference type="Proteomes" id="UP000215902"/>
    </source>
</evidence>
<dbReference type="PANTHER" id="PTHR33472:SF28">
    <property type="entry name" value="BROMO AND FHA DOMAIN-CONTAINING PROTEIN DDB_G0267958"/>
    <property type="match status" value="1"/>
</dbReference>
<name>A0A267H953_9PLAT</name>
<evidence type="ECO:0000259" key="3">
    <source>
        <dbReference type="Pfam" id="PF05225"/>
    </source>
</evidence>
<dbReference type="EMBL" id="NIVC01000018">
    <property type="protein sequence ID" value="PAA94027.1"/>
    <property type="molecule type" value="Genomic_DNA"/>
</dbReference>
<dbReference type="Proteomes" id="UP000215902">
    <property type="component" value="Unassembled WGS sequence"/>
</dbReference>
<reference evidence="4 5" key="1">
    <citation type="submission" date="2017-06" db="EMBL/GenBank/DDBJ databases">
        <title>A platform for efficient transgenesis in Macrostomum lignano, a flatworm model organism for stem cell research.</title>
        <authorList>
            <person name="Berezikov E."/>
        </authorList>
    </citation>
    <scope>NUCLEOTIDE SEQUENCE [LARGE SCALE GENOMIC DNA]</scope>
    <source>
        <strain evidence="4">DV1</strain>
        <tissue evidence="4">Whole organism</tissue>
    </source>
</reference>
<feature type="region of interest" description="Disordered" evidence="1">
    <location>
        <begin position="743"/>
        <end position="803"/>
    </location>
</feature>
<dbReference type="PANTHER" id="PTHR33472">
    <property type="entry name" value="OS01G0106600 PROTEIN"/>
    <property type="match status" value="1"/>
</dbReference>
<sequence>MQGSVDAYQSLLGQPPNPSSSSATTMTESIRQTLDSSESAKAHQQQKIVFLSDSELAEDPTKDAPSSQPAAKPASVSMASVFSPCENSSGGAIQTYKLMPIKICLSESDEESGGRAGGGGGRGSRGPCSVVNSVNNLPNDVVGGGGGGGGYLAGSVEEQDEDSHRVLVGGRLYTHLYSKPCVGGAVGGGSADIFIGMPRGRPIGGNGRMRRQWSQENMLKAYNAVVNQGVSLRIASTKFKVPESTLRDRLHGRVNINCTRPGPQTFFTAGEEQRIVDHVLFLHRIGYTVLRKHITETANHLLRITSRAARLSIGESGDSNLDDDVIDDQAKEGDPLLMHSASNDFVSLASAMEMQTWMSEQSSAGWKAPSSVGVPPSSKRCNLPSASWLYSFTHRWPKIKECVSMSSHHRRYVIEEEVTDSNRIAYLRALTKVLLKHKLSSGFSLSRFWLMDEASISCATHPPRLMNCQTQRLQMPYQSEFPHVTLVGAGNAVGNSVPPFLLYRGTQVYKEMVLGATKGTKFTYSETGYLSPEIFMSWLLRHFTEHSGCSPDNPVLLFYDAHLLYVTISVLEEARHKGIILFPLPPHAGDLGICASFSVLNKFRYHFSKSMNLQMCRAPADKVSNLTICPFVCSAYTKAVAAANLKEVWRTTGLDDLVSLILPELPQVYPTPPPPSQKQQQQQQQQPASSQESPKQPRTSSGGGAAPKRMPRFKVEPPNEVFEDEWDEVVALAEHTSLLTAAAAAAAVPEEQPGAASSDASPELPSASAVAAAAPEPSIPSSSSGSGSYASASEQQRQPTASMVDPLALAMAAAEATTTAATVCIPRTVGAPHCDGGLGGGGGDADGGGSPTTEADLLIDELKRQLLEFDNGVRVEVKTSRKRTKNASEAGSSESPATSSSSVSQDDGSESGSPVEKSARLSAILPADDSSAAAAADCFSSCCSVCGCLAPPTCLMVSRLTGQPVASIPPYTVIQWAQCDFCNGWLHLGTCSEERNYDTSGLFKCTVCRGQELRSTTVRSQRHATAATAAK</sequence>
<dbReference type="InterPro" id="IPR004875">
    <property type="entry name" value="DDE_SF_endonuclease_dom"/>
</dbReference>
<feature type="compositionally biased region" description="Polar residues" evidence="1">
    <location>
        <begin position="19"/>
        <end position="47"/>
    </location>
</feature>
<evidence type="ECO:0008006" key="6">
    <source>
        <dbReference type="Google" id="ProtNLM"/>
    </source>
</evidence>
<feature type="region of interest" description="Disordered" evidence="1">
    <location>
        <begin position="878"/>
        <end position="917"/>
    </location>
</feature>
<keyword evidence="5" id="KW-1185">Reference proteome</keyword>
<feature type="region of interest" description="Disordered" evidence="1">
    <location>
        <begin position="668"/>
        <end position="719"/>
    </location>
</feature>
<proteinExistence type="predicted"/>
<dbReference type="AlphaFoldDB" id="A0A267H953"/>
<dbReference type="InterPro" id="IPR007889">
    <property type="entry name" value="HTH_Psq"/>
</dbReference>
<feature type="region of interest" description="Disordered" evidence="1">
    <location>
        <begin position="1"/>
        <end position="72"/>
    </location>
</feature>
<feature type="domain" description="DDE-1" evidence="2">
    <location>
        <begin position="486"/>
        <end position="626"/>
    </location>
</feature>
<dbReference type="SUPFAM" id="SSF46689">
    <property type="entry name" value="Homeodomain-like"/>
    <property type="match status" value="1"/>
</dbReference>
<feature type="domain" description="HTH psq-type" evidence="3">
    <location>
        <begin position="215"/>
        <end position="253"/>
    </location>
</feature>
<feature type="compositionally biased region" description="Low complexity" evidence="1">
    <location>
        <begin position="677"/>
        <end position="697"/>
    </location>
</feature>
<gene>
    <name evidence="4" type="ORF">BOX15_Mlig033580g1</name>
</gene>
<accession>A0A267H953</accession>
<evidence type="ECO:0000313" key="4">
    <source>
        <dbReference type="EMBL" id="PAA94027.1"/>
    </source>
</evidence>
<evidence type="ECO:0000256" key="1">
    <source>
        <dbReference type="SAM" id="MobiDB-lite"/>
    </source>
</evidence>
<dbReference type="Pfam" id="PF03184">
    <property type="entry name" value="DDE_1"/>
    <property type="match status" value="1"/>
</dbReference>